<dbReference type="InterPro" id="IPR051681">
    <property type="entry name" value="Ser/Thr_Kinases-Pseudokinases"/>
</dbReference>
<dbReference type="Gene3D" id="1.10.510.10">
    <property type="entry name" value="Transferase(Phosphotransferase) domain 1"/>
    <property type="match status" value="1"/>
</dbReference>
<name>A0A0D2L6V3_HYPSF</name>
<evidence type="ECO:0000313" key="4">
    <source>
        <dbReference type="EMBL" id="KJA22707.1"/>
    </source>
</evidence>
<evidence type="ECO:0000259" key="3">
    <source>
        <dbReference type="PROSITE" id="PS50011"/>
    </source>
</evidence>
<dbReference type="STRING" id="945553.A0A0D2L6V3"/>
<dbReference type="OrthoDB" id="3257280at2759"/>
<dbReference type="OMA" id="ENGMVAR"/>
<dbReference type="PANTHER" id="PTHR44329">
    <property type="entry name" value="SERINE/THREONINE-PROTEIN KINASE TNNI3K-RELATED"/>
    <property type="match status" value="1"/>
</dbReference>
<organism evidence="4 5">
    <name type="scientific">Hypholoma sublateritium (strain FD-334 SS-4)</name>
    <dbReference type="NCBI Taxonomy" id="945553"/>
    <lineage>
        <taxon>Eukaryota</taxon>
        <taxon>Fungi</taxon>
        <taxon>Dikarya</taxon>
        <taxon>Basidiomycota</taxon>
        <taxon>Agaricomycotina</taxon>
        <taxon>Agaricomycetes</taxon>
        <taxon>Agaricomycetidae</taxon>
        <taxon>Agaricales</taxon>
        <taxon>Agaricineae</taxon>
        <taxon>Strophariaceae</taxon>
        <taxon>Hypholoma</taxon>
    </lineage>
</organism>
<evidence type="ECO:0000256" key="1">
    <source>
        <dbReference type="ARBA" id="ARBA00022741"/>
    </source>
</evidence>
<sequence length="451" mass="51715">MGVAVSQILGSQEPDEAKKLGNPPIPLYFWKDAPDEVLDVYHGYTRVAHSITKGDREFYDRGGETIFQYNFDPMKFDGGNLIIVKYKYNWNKPDSLSLENKILHNDGFMLVEDFYKIIHPCIFPPQAHITSVVFSTRNGRHHITQHNTRDLFDLPYPPIPPAVLSSPLPQLLITELLSPKGFLGYHCCISVVLHEGELYAFKHHEIYPELVWNTVPPVDTLLIEMEHLLKVSTPNVLRATHIITDRSSEGRFRGFLQPFCPAGSLKNVLSSLHKTPPSSAWLTQWKRPSLKTTPFLISWTVKHKWCVQMTRALLDLHEQEMYIGRLTPGNFLIDKDGNIKLIDISPVTEYNLPYGAPERLKTRIEPDKHVKGLLTAERDIFSLGLIFWVLAEELVGFDRETRSVIPVITWTEKMGGAPPWFRSLVEDCIKRVPHRRPSARFILAILIMHLF</sequence>
<accession>A0A0D2L6V3</accession>
<dbReference type="GO" id="GO:0097527">
    <property type="term" value="P:necroptotic signaling pathway"/>
    <property type="evidence" value="ECO:0007669"/>
    <property type="project" value="TreeGrafter"/>
</dbReference>
<dbReference type="GO" id="GO:0005524">
    <property type="term" value="F:ATP binding"/>
    <property type="evidence" value="ECO:0007669"/>
    <property type="project" value="UniProtKB-KW"/>
</dbReference>
<proteinExistence type="predicted"/>
<dbReference type="Proteomes" id="UP000054270">
    <property type="component" value="Unassembled WGS sequence"/>
</dbReference>
<keyword evidence="2" id="KW-0067">ATP-binding</keyword>
<dbReference type="AlphaFoldDB" id="A0A0D2L6V3"/>
<reference evidence="5" key="1">
    <citation type="submission" date="2014-04" db="EMBL/GenBank/DDBJ databases">
        <title>Evolutionary Origins and Diversification of the Mycorrhizal Mutualists.</title>
        <authorList>
            <consortium name="DOE Joint Genome Institute"/>
            <consortium name="Mycorrhizal Genomics Consortium"/>
            <person name="Kohler A."/>
            <person name="Kuo A."/>
            <person name="Nagy L.G."/>
            <person name="Floudas D."/>
            <person name="Copeland A."/>
            <person name="Barry K.W."/>
            <person name="Cichocki N."/>
            <person name="Veneault-Fourrey C."/>
            <person name="LaButti K."/>
            <person name="Lindquist E.A."/>
            <person name="Lipzen A."/>
            <person name="Lundell T."/>
            <person name="Morin E."/>
            <person name="Murat C."/>
            <person name="Riley R."/>
            <person name="Ohm R."/>
            <person name="Sun H."/>
            <person name="Tunlid A."/>
            <person name="Henrissat B."/>
            <person name="Grigoriev I.V."/>
            <person name="Hibbett D.S."/>
            <person name="Martin F."/>
        </authorList>
    </citation>
    <scope>NUCLEOTIDE SEQUENCE [LARGE SCALE GENOMIC DNA]</scope>
    <source>
        <strain evidence="5">FD-334 SS-4</strain>
    </source>
</reference>
<evidence type="ECO:0000313" key="5">
    <source>
        <dbReference type="Proteomes" id="UP000054270"/>
    </source>
</evidence>
<feature type="domain" description="Protein kinase" evidence="3">
    <location>
        <begin position="171"/>
        <end position="451"/>
    </location>
</feature>
<dbReference type="PROSITE" id="PS50011">
    <property type="entry name" value="PROTEIN_KINASE_DOM"/>
    <property type="match status" value="1"/>
</dbReference>
<dbReference type="SUPFAM" id="SSF56112">
    <property type="entry name" value="Protein kinase-like (PK-like)"/>
    <property type="match status" value="1"/>
</dbReference>
<protein>
    <recommendedName>
        <fullName evidence="3">Protein kinase domain-containing protein</fullName>
    </recommendedName>
</protein>
<keyword evidence="1" id="KW-0547">Nucleotide-binding</keyword>
<dbReference type="EMBL" id="KN817548">
    <property type="protein sequence ID" value="KJA22707.1"/>
    <property type="molecule type" value="Genomic_DNA"/>
</dbReference>
<evidence type="ECO:0000256" key="2">
    <source>
        <dbReference type="ARBA" id="ARBA00022840"/>
    </source>
</evidence>
<dbReference type="GO" id="GO:0004672">
    <property type="term" value="F:protein kinase activity"/>
    <property type="evidence" value="ECO:0007669"/>
    <property type="project" value="InterPro"/>
</dbReference>
<dbReference type="SMART" id="SM00220">
    <property type="entry name" value="S_TKc"/>
    <property type="match status" value="1"/>
</dbReference>
<dbReference type="PANTHER" id="PTHR44329:SF298">
    <property type="entry name" value="MIXED LINEAGE KINASE DOMAIN-LIKE PROTEIN"/>
    <property type="match status" value="1"/>
</dbReference>
<dbReference type="InterPro" id="IPR011009">
    <property type="entry name" value="Kinase-like_dom_sf"/>
</dbReference>
<keyword evidence="5" id="KW-1185">Reference proteome</keyword>
<dbReference type="Pfam" id="PF00069">
    <property type="entry name" value="Pkinase"/>
    <property type="match status" value="1"/>
</dbReference>
<dbReference type="InterPro" id="IPR000719">
    <property type="entry name" value="Prot_kinase_dom"/>
</dbReference>
<gene>
    <name evidence="4" type="ORF">HYPSUDRAFT_40813</name>
</gene>